<reference evidence="4 5" key="1">
    <citation type="submission" date="2018-11" db="EMBL/GenBank/DDBJ databases">
        <title>Genomic Encyclopedia of Type Strains, Phase IV (KMG-IV): sequencing the most valuable type-strain genomes for metagenomic binning, comparative biology and taxonomic classification.</title>
        <authorList>
            <person name="Goeker M."/>
        </authorList>
    </citation>
    <scope>NUCLEOTIDE SEQUENCE [LARGE SCALE GENOMIC DNA]</scope>
    <source>
        <strain evidence="4 5">DSM 5900</strain>
    </source>
</reference>
<gene>
    <name evidence="4" type="ORF">EDC65_5467</name>
</gene>
<evidence type="ECO:0000259" key="3">
    <source>
        <dbReference type="Pfam" id="PF01266"/>
    </source>
</evidence>
<dbReference type="Gene3D" id="3.50.50.60">
    <property type="entry name" value="FAD/NAD(P)-binding domain"/>
    <property type="match status" value="1"/>
</dbReference>
<dbReference type="PANTHER" id="PTHR13847:SF281">
    <property type="entry name" value="FAD DEPENDENT OXIDOREDUCTASE DOMAIN-CONTAINING PROTEIN"/>
    <property type="match status" value="1"/>
</dbReference>
<dbReference type="SUPFAM" id="SSF51905">
    <property type="entry name" value="FAD/NAD(P)-binding domain"/>
    <property type="match status" value="1"/>
</dbReference>
<keyword evidence="1" id="KW-0560">Oxidoreductase</keyword>
<proteinExistence type="predicted"/>
<dbReference type="OrthoDB" id="9806601at2"/>
<dbReference type="GO" id="GO:0005737">
    <property type="term" value="C:cytoplasm"/>
    <property type="evidence" value="ECO:0007669"/>
    <property type="project" value="TreeGrafter"/>
</dbReference>
<evidence type="ECO:0000313" key="5">
    <source>
        <dbReference type="Proteomes" id="UP000278222"/>
    </source>
</evidence>
<evidence type="ECO:0000256" key="1">
    <source>
        <dbReference type="ARBA" id="ARBA00023002"/>
    </source>
</evidence>
<dbReference type="Gene3D" id="3.30.9.10">
    <property type="entry name" value="D-Amino Acid Oxidase, subunit A, domain 2"/>
    <property type="match status" value="1"/>
</dbReference>
<comment type="caution">
    <text evidence="4">The sequence shown here is derived from an EMBL/GenBank/DDBJ whole genome shotgun (WGS) entry which is preliminary data.</text>
</comment>
<dbReference type="InterPro" id="IPR036188">
    <property type="entry name" value="FAD/NAD-bd_sf"/>
</dbReference>
<dbReference type="EMBL" id="RJKX01000020">
    <property type="protein sequence ID" value="ROP80818.1"/>
    <property type="molecule type" value="Genomic_DNA"/>
</dbReference>
<accession>A0A3N1KR69</accession>
<evidence type="ECO:0000313" key="4">
    <source>
        <dbReference type="EMBL" id="ROP80818.1"/>
    </source>
</evidence>
<dbReference type="Proteomes" id="UP000278222">
    <property type="component" value="Unassembled WGS sequence"/>
</dbReference>
<sequence>MKALRPIGMHSPLDDPQPLADTYRQTSRSPLAASPLDGRVQADVAVIGGGFTGLSTALHLAEAGARVVVLEAKEVGAGGSGRAFGQVVPYAKHGQDHILAHFGPERGERIIDLVAGGPDLVYGLIQKHGIECETVRTGLLFAGHTPGNASALEARARFWQARGAPVEILDRDAAERLTGTRYYPSVLLDRRGGTVNPLAYCRGLAAAAVAAGARLHEGSRATALTRREGGWTVETAGGAVDADQVVLATDAYTDGLWPGLAGSLVPLRAYHLVSAPLSQNLRGAVLPGRQSLTDTRRLYSGIRMRPDGRLHLSSDGPAFRNDSRAFRDKASRRVTDLFPFLSELAWEEEVAGWVGMSADQYPHIHALAPGMWAALGLSGRGIAFGTLLGREVAGRLLGRPEQDLAIPVTPLQPIAVRPFTRPLVGSLMNFYRVVDGIELGRPYLRQGR</sequence>
<organism evidence="4 5">
    <name type="scientific">Stella humosa</name>
    <dbReference type="NCBI Taxonomy" id="94"/>
    <lineage>
        <taxon>Bacteria</taxon>
        <taxon>Pseudomonadati</taxon>
        <taxon>Pseudomonadota</taxon>
        <taxon>Alphaproteobacteria</taxon>
        <taxon>Rhodospirillales</taxon>
        <taxon>Stellaceae</taxon>
        <taxon>Stella</taxon>
    </lineage>
</organism>
<dbReference type="AlphaFoldDB" id="A0A3N1KR69"/>
<feature type="region of interest" description="Disordered" evidence="2">
    <location>
        <begin position="1"/>
        <end position="34"/>
    </location>
</feature>
<dbReference type="PANTHER" id="PTHR13847">
    <property type="entry name" value="SARCOSINE DEHYDROGENASE-RELATED"/>
    <property type="match status" value="1"/>
</dbReference>
<dbReference type="InterPro" id="IPR006076">
    <property type="entry name" value="FAD-dep_OxRdtase"/>
</dbReference>
<protein>
    <submittedName>
        <fullName evidence="4">Glycine/D-amino acid oxidase-like deaminating enzyme</fullName>
    </submittedName>
</protein>
<name>A0A3N1KR69_9PROT</name>
<dbReference type="Pfam" id="PF01266">
    <property type="entry name" value="DAO"/>
    <property type="match status" value="1"/>
</dbReference>
<keyword evidence="5" id="KW-1185">Reference proteome</keyword>
<dbReference type="GO" id="GO:0016491">
    <property type="term" value="F:oxidoreductase activity"/>
    <property type="evidence" value="ECO:0007669"/>
    <property type="project" value="UniProtKB-KW"/>
</dbReference>
<feature type="domain" description="FAD dependent oxidoreductase" evidence="3">
    <location>
        <begin position="43"/>
        <end position="393"/>
    </location>
</feature>
<dbReference type="RefSeq" id="WP_123695701.1">
    <property type="nucleotide sequence ID" value="NZ_AP019700.1"/>
</dbReference>
<evidence type="ECO:0000256" key="2">
    <source>
        <dbReference type="SAM" id="MobiDB-lite"/>
    </source>
</evidence>